<dbReference type="InterPro" id="IPR021005">
    <property type="entry name" value="Znf_CGNR"/>
</dbReference>
<dbReference type="Proteomes" id="UP000704762">
    <property type="component" value="Unassembled WGS sequence"/>
</dbReference>
<evidence type="ECO:0000259" key="1">
    <source>
        <dbReference type="Pfam" id="PF11706"/>
    </source>
</evidence>
<feature type="domain" description="Zinc finger CGNR" evidence="1">
    <location>
        <begin position="140"/>
        <end position="183"/>
    </location>
</feature>
<evidence type="ECO:0000313" key="3">
    <source>
        <dbReference type="Proteomes" id="UP000704762"/>
    </source>
</evidence>
<accession>A0ABS2RJ83</accession>
<dbReference type="Pfam" id="PF07336">
    <property type="entry name" value="ABATE"/>
    <property type="match status" value="1"/>
</dbReference>
<keyword evidence="3" id="KW-1185">Reference proteome</keyword>
<organism evidence="2 3">
    <name type="scientific">Microlunatus panaciterrae</name>
    <dbReference type="NCBI Taxonomy" id="400768"/>
    <lineage>
        <taxon>Bacteria</taxon>
        <taxon>Bacillati</taxon>
        <taxon>Actinomycetota</taxon>
        <taxon>Actinomycetes</taxon>
        <taxon>Propionibacteriales</taxon>
        <taxon>Propionibacteriaceae</taxon>
        <taxon>Microlunatus</taxon>
    </lineage>
</organism>
<name>A0ABS2RJ83_9ACTN</name>
<reference evidence="2 3" key="1">
    <citation type="submission" date="2021-01" db="EMBL/GenBank/DDBJ databases">
        <title>Sequencing the genomes of 1000 actinobacteria strains.</title>
        <authorList>
            <person name="Klenk H.-P."/>
        </authorList>
    </citation>
    <scope>NUCLEOTIDE SEQUENCE [LARGE SCALE GENOMIC DNA]</scope>
    <source>
        <strain evidence="2 3">DSM 18662</strain>
    </source>
</reference>
<dbReference type="Gene3D" id="1.10.3300.10">
    <property type="entry name" value="Jann2411-like domain"/>
    <property type="match status" value="1"/>
</dbReference>
<dbReference type="RefSeq" id="WP_239578887.1">
    <property type="nucleotide sequence ID" value="NZ_BAAAQP010000002.1"/>
</dbReference>
<evidence type="ECO:0000313" key="2">
    <source>
        <dbReference type="EMBL" id="MBM7798723.1"/>
    </source>
</evidence>
<gene>
    <name evidence="2" type="ORF">JOE57_001644</name>
</gene>
<comment type="caution">
    <text evidence="2">The sequence shown here is derived from an EMBL/GenBank/DDBJ whole genome shotgun (WGS) entry which is preliminary data.</text>
</comment>
<protein>
    <submittedName>
        <fullName evidence="2">RNA-binding Zn ribbon-like protein</fullName>
    </submittedName>
</protein>
<dbReference type="EMBL" id="JAFBCF010000001">
    <property type="protein sequence ID" value="MBM7798723.1"/>
    <property type="molecule type" value="Genomic_DNA"/>
</dbReference>
<proteinExistence type="predicted"/>
<dbReference type="SUPFAM" id="SSF160904">
    <property type="entry name" value="Jann2411-like"/>
    <property type="match status" value="1"/>
</dbReference>
<dbReference type="InterPro" id="IPR010852">
    <property type="entry name" value="ABATE"/>
</dbReference>
<sequence length="192" mass="21545">MSGVKVLFAHDTEVALASAAALVNTFSDGCELLPDRASFDAWLARFPFSGRHLRTNAELDEVRALRTRLRRVWQAPDRDAAVVIVNDILREAQAMPYLTRHDAYDWHLHVTEPDAPLAQRMGAEAAMAFADLIRSDELARLRICAAPDCDDVVVDLSRNRSKRYCDTGNCGNRTNVYAYRSRKKGADRPART</sequence>
<dbReference type="PANTHER" id="PTHR35525:SF3">
    <property type="entry name" value="BLL6575 PROTEIN"/>
    <property type="match status" value="1"/>
</dbReference>
<dbReference type="Pfam" id="PF11706">
    <property type="entry name" value="zf-CGNR"/>
    <property type="match status" value="1"/>
</dbReference>
<dbReference type="PANTHER" id="PTHR35525">
    <property type="entry name" value="BLL6575 PROTEIN"/>
    <property type="match status" value="1"/>
</dbReference>
<dbReference type="InterPro" id="IPR023286">
    <property type="entry name" value="ABATE_dom_sf"/>
</dbReference>